<dbReference type="AlphaFoldDB" id="A0A438DVJ6"/>
<dbReference type="SUPFAM" id="SSF56672">
    <property type="entry name" value="DNA/RNA polymerases"/>
    <property type="match status" value="1"/>
</dbReference>
<proteinExistence type="predicted"/>
<feature type="domain" description="Reverse transcriptase" evidence="1">
    <location>
        <begin position="1"/>
        <end position="232"/>
    </location>
</feature>
<evidence type="ECO:0000313" key="2">
    <source>
        <dbReference type="EMBL" id="RVW39501.1"/>
    </source>
</evidence>
<sequence>MLSGRLRGVLHQTIHYTQGAFVQGRQILDAVLIANEIVDERRRSGEEGVVFKIDFEKAYDHVKWDFLDHVLEKKGFSPRWRKWMSGCLSSVSYAILVNGSAKGWVKASRGLRQGDPLSPFLFTLVADVLSRMIMRAEERNMMEGFRVGRNRTRVSHLQFADDTIFFSNSREEELQTLKSLLLVFGHISGLKVNLNKSSIYGINLDQALLSRLAEMLDCKASGWPILYLGLPLGGNPKACGFWDPVVERISMAAKIERLQRDFLWSGFGEGKRDHLVRWDVVCKPKTIGGLGLGNISWRNLALLGKWLWRYPREGSALWHQVILSIYGSHSNGWDANTLETGKEFGSGKICVLGPSRPFLWNLNFRRNLSDSEIEDLEGLMRSIDDLYLSPSVPDARLWPFSSSGLFSVKSFFLALSQSSGSPQNFPSKFVWNSQVPFKVKSFVWLFQLAEMVWVPPRSIYDMMFIKFKGFGNSKRGIVLWQAASIALIRVVWWERNARIFEDKQGIQGSFGTLLFSLLPFGLFCSKAFKGIPLNVIQLDWKAVICLAWFSFLVRGGEFNASIALTRNMDGTGCPKVVSLDVHGELVEGNIIKGYAKVAWCGGTPGKGVASWLRRRWNGSPVAIVGAEDEEYQLTIEDIDSSLVFMYTPVTEEGVKGEAQYKHTDFVKAGNT</sequence>
<dbReference type="Pfam" id="PF23197">
    <property type="entry name" value="IG_AIR9"/>
    <property type="match status" value="1"/>
</dbReference>
<dbReference type="Pfam" id="PF00078">
    <property type="entry name" value="RVT_1"/>
    <property type="match status" value="1"/>
</dbReference>
<evidence type="ECO:0000313" key="3">
    <source>
        <dbReference type="Proteomes" id="UP000288805"/>
    </source>
</evidence>
<dbReference type="CDD" id="cd01650">
    <property type="entry name" value="RT_nLTR_like"/>
    <property type="match status" value="1"/>
</dbReference>
<dbReference type="InterPro" id="IPR000477">
    <property type="entry name" value="RT_dom"/>
</dbReference>
<dbReference type="PROSITE" id="PS50878">
    <property type="entry name" value="RT_POL"/>
    <property type="match status" value="1"/>
</dbReference>
<dbReference type="InterPro" id="IPR056284">
    <property type="entry name" value="AIR9-like_A9"/>
</dbReference>
<reference evidence="2 3" key="1">
    <citation type="journal article" date="2018" name="PLoS Genet.">
        <title>Population sequencing reveals clonal diversity and ancestral inbreeding in the grapevine cultivar Chardonnay.</title>
        <authorList>
            <person name="Roach M.J."/>
            <person name="Johnson D.L."/>
            <person name="Bohlmann J."/>
            <person name="van Vuuren H.J."/>
            <person name="Jones S.J."/>
            <person name="Pretorius I.S."/>
            <person name="Schmidt S.A."/>
            <person name="Borneman A.R."/>
        </authorList>
    </citation>
    <scope>NUCLEOTIDE SEQUENCE [LARGE SCALE GENOMIC DNA]</scope>
    <source>
        <strain evidence="3">cv. Chardonnay</strain>
        <tissue evidence="2">Leaf</tissue>
    </source>
</reference>
<organism evidence="2 3">
    <name type="scientific">Vitis vinifera</name>
    <name type="common">Grape</name>
    <dbReference type="NCBI Taxonomy" id="29760"/>
    <lineage>
        <taxon>Eukaryota</taxon>
        <taxon>Viridiplantae</taxon>
        <taxon>Streptophyta</taxon>
        <taxon>Embryophyta</taxon>
        <taxon>Tracheophyta</taxon>
        <taxon>Spermatophyta</taxon>
        <taxon>Magnoliopsida</taxon>
        <taxon>eudicotyledons</taxon>
        <taxon>Gunneridae</taxon>
        <taxon>Pentapetalae</taxon>
        <taxon>rosids</taxon>
        <taxon>Vitales</taxon>
        <taxon>Vitaceae</taxon>
        <taxon>Viteae</taxon>
        <taxon>Vitis</taxon>
    </lineage>
</organism>
<dbReference type="InterPro" id="IPR043502">
    <property type="entry name" value="DNA/RNA_pol_sf"/>
</dbReference>
<comment type="caution">
    <text evidence="2">The sequence shown here is derived from an EMBL/GenBank/DDBJ whole genome shotgun (WGS) entry which is preliminary data.</text>
</comment>
<dbReference type="EMBL" id="QGNW01001481">
    <property type="protein sequence ID" value="RVW39501.1"/>
    <property type="molecule type" value="Genomic_DNA"/>
</dbReference>
<protein>
    <submittedName>
        <fullName evidence="2">Microtubule-associated protein AIR9</fullName>
    </submittedName>
</protein>
<evidence type="ECO:0000259" key="1">
    <source>
        <dbReference type="PROSITE" id="PS50878"/>
    </source>
</evidence>
<dbReference type="Proteomes" id="UP000288805">
    <property type="component" value="Unassembled WGS sequence"/>
</dbReference>
<accession>A0A438DVJ6</accession>
<gene>
    <name evidence="2" type="primary">AIR9_14</name>
    <name evidence="2" type="ORF">CK203_085974</name>
</gene>
<dbReference type="PANTHER" id="PTHR33116">
    <property type="entry name" value="REVERSE TRANSCRIPTASE ZINC-BINDING DOMAIN-CONTAINING PROTEIN-RELATED-RELATED"/>
    <property type="match status" value="1"/>
</dbReference>
<dbReference type="PANTHER" id="PTHR33116:SF78">
    <property type="entry name" value="OS12G0587133 PROTEIN"/>
    <property type="match status" value="1"/>
</dbReference>
<name>A0A438DVJ6_VITVI</name>